<accession>A0AA51VII3</accession>
<evidence type="ECO:0000313" key="2">
    <source>
        <dbReference type="Proteomes" id="UP001182171"/>
    </source>
</evidence>
<keyword evidence="2" id="KW-1185">Reference proteome</keyword>
<sequence>MLDIIPNNKAANDDRFQECDFEEYRQYEALSVTKGMAKRVWLHRYYVGKFAREEHVRVYNTQEAAKAQQAVLGGTVTALLETGLI</sequence>
<dbReference type="Proteomes" id="UP001182171">
    <property type="component" value="Segment"/>
</dbReference>
<proteinExistence type="predicted"/>
<organism evidence="1 2">
    <name type="scientific">Escherichia phage vB_EcoP_PAS7</name>
    <dbReference type="NCBI Taxonomy" id="3053875"/>
    <lineage>
        <taxon>Viruses</taxon>
        <taxon>Duplodnaviria</taxon>
        <taxon>Heunggongvirae</taxon>
        <taxon>Uroviricota</taxon>
        <taxon>Caudoviricetes</taxon>
        <taxon>Autographivirales</taxon>
        <taxon>Autoscriptoviridae</taxon>
        <taxon>Slopekvirinae</taxon>
        <taxon>Cepavirus</taxon>
        <taxon>Cepavirus PAS7</taxon>
    </lineage>
</organism>
<name>A0AA51VII3_9CAUD</name>
<reference evidence="1" key="1">
    <citation type="submission" date="2023-05" db="EMBL/GenBank/DDBJ databases">
        <title>Complete genome sequence of three non-O157 smooth Escherichia coli infecting phages.</title>
        <authorList>
            <person name="Pas C."/>
            <person name="Briers Y."/>
            <person name="Fieseler L."/>
        </authorList>
    </citation>
    <scope>NUCLEOTIDE SEQUENCE</scope>
</reference>
<evidence type="ECO:0000313" key="1">
    <source>
        <dbReference type="EMBL" id="WMX18778.1"/>
    </source>
</evidence>
<protein>
    <submittedName>
        <fullName evidence="1">Uncharacterized protein</fullName>
    </submittedName>
</protein>
<dbReference type="EMBL" id="OQ921331">
    <property type="protein sequence ID" value="WMX18778.1"/>
    <property type="molecule type" value="Genomic_DNA"/>
</dbReference>